<accession>A0A371J269</accession>
<dbReference type="InterPro" id="IPR000182">
    <property type="entry name" value="GNAT_dom"/>
</dbReference>
<dbReference type="InterPro" id="IPR016181">
    <property type="entry name" value="Acyl_CoA_acyltransferase"/>
</dbReference>
<dbReference type="Proteomes" id="UP000215694">
    <property type="component" value="Unassembled WGS sequence"/>
</dbReference>
<dbReference type="PROSITE" id="PS51186">
    <property type="entry name" value="GNAT"/>
    <property type="match status" value="1"/>
</dbReference>
<reference evidence="2 3" key="1">
    <citation type="journal article" date="2017" name="Genome Announc.">
        <title>Draft Genome Sequence of Romboutsia weinsteinii sp. nov. Strain CCRI-19649(T) Isolated from Surface Water.</title>
        <authorList>
            <person name="Maheux A.F."/>
            <person name="Boudreau D.K."/>
            <person name="Berube E."/>
            <person name="Boissinot M."/>
            <person name="Cantin P."/>
            <person name="Raymond F."/>
            <person name="Corbeil J."/>
            <person name="Omar R.F."/>
            <person name="Bergeron M.G."/>
        </authorList>
    </citation>
    <scope>NUCLEOTIDE SEQUENCE [LARGE SCALE GENOMIC DNA]</scope>
    <source>
        <strain evidence="2 3">CCRI-19649</strain>
    </source>
</reference>
<name>A0A371J269_9FIRM</name>
<comment type="caution">
    <text evidence="2">The sequence shown here is derived from an EMBL/GenBank/DDBJ whole genome shotgun (WGS) entry which is preliminary data.</text>
</comment>
<evidence type="ECO:0000259" key="1">
    <source>
        <dbReference type="PROSITE" id="PS51186"/>
    </source>
</evidence>
<dbReference type="GO" id="GO:0016747">
    <property type="term" value="F:acyltransferase activity, transferring groups other than amino-acyl groups"/>
    <property type="evidence" value="ECO:0007669"/>
    <property type="project" value="InterPro"/>
</dbReference>
<evidence type="ECO:0000313" key="2">
    <source>
        <dbReference type="EMBL" id="RDY26768.1"/>
    </source>
</evidence>
<dbReference type="OrthoDB" id="8750087at2"/>
<keyword evidence="3" id="KW-1185">Reference proteome</keyword>
<dbReference type="AlphaFoldDB" id="A0A371J269"/>
<evidence type="ECO:0000313" key="3">
    <source>
        <dbReference type="Proteomes" id="UP000215694"/>
    </source>
</evidence>
<feature type="domain" description="N-acetyltransferase" evidence="1">
    <location>
        <begin position="24"/>
        <end position="190"/>
    </location>
</feature>
<organism evidence="2 3">
    <name type="scientific">Romboutsia weinsteinii</name>
    <dbReference type="NCBI Taxonomy" id="2020949"/>
    <lineage>
        <taxon>Bacteria</taxon>
        <taxon>Bacillati</taxon>
        <taxon>Bacillota</taxon>
        <taxon>Clostridia</taxon>
        <taxon>Peptostreptococcales</taxon>
        <taxon>Peptostreptococcaceae</taxon>
        <taxon>Romboutsia</taxon>
    </lineage>
</organism>
<gene>
    <name evidence="2" type="ORF">CHL78_011905</name>
</gene>
<dbReference type="SUPFAM" id="SSF55729">
    <property type="entry name" value="Acyl-CoA N-acyltransferases (Nat)"/>
    <property type="match status" value="1"/>
</dbReference>
<dbReference type="EMBL" id="NOJY02000020">
    <property type="protein sequence ID" value="RDY26768.1"/>
    <property type="molecule type" value="Genomic_DNA"/>
</dbReference>
<protein>
    <recommendedName>
        <fullName evidence="1">N-acetyltransferase domain-containing protein</fullName>
    </recommendedName>
</protein>
<dbReference type="Gene3D" id="3.40.630.30">
    <property type="match status" value="1"/>
</dbReference>
<dbReference type="RefSeq" id="WP_094369388.1">
    <property type="nucleotide sequence ID" value="NZ_NOJY02000020.1"/>
</dbReference>
<proteinExistence type="predicted"/>
<sequence>MTKKIIKEIKLSKRNGILCENLYGELRYITQNKFDDIIDLYNRVESQMDNKNWLKFRDVFYLNDVLHNGGFIIGCYIDDILVASALCEEPSDSYTECLHEIGMTLEDIKNTYASGYVMVDPMYRGNSLHRVLLESRIDVSIEKDKKFIVTAIAVENVYSLRTVLNLGFEVKMQQQNELGTLRNILVKELISDSAITA</sequence>